<evidence type="ECO:0000256" key="2">
    <source>
        <dbReference type="SAM" id="Phobius"/>
    </source>
</evidence>
<organism evidence="3 4">
    <name type="scientific">Mycolicibacterium septicum DSM 44393</name>
    <dbReference type="NCBI Taxonomy" id="1341646"/>
    <lineage>
        <taxon>Bacteria</taxon>
        <taxon>Bacillati</taxon>
        <taxon>Actinomycetota</taxon>
        <taxon>Actinomycetes</taxon>
        <taxon>Mycobacteriales</taxon>
        <taxon>Mycobacteriaceae</taxon>
        <taxon>Mycolicibacterium</taxon>
    </lineage>
</organism>
<sequence>MSIAANAAHAKLVVTSVPGVLAAAVATVPPVVLLVATEGLSILVRTNRRSSLIYATAVIMTVFLALAAFALSFFSLKDLALRCGIHPWLTWLWPLVVDVCIAQCTVVLQALNRQGDEHEGVDVESASSDVSYASDDHNGPDTELELLEFDESGDDASPADLLPVAQEIVGNGATRQPPEVVAEVLRRHHSGERAGKIASAMGLHHSTVNRLLNAGHRRTLADHAR</sequence>
<dbReference type="AlphaFoldDB" id="A0A7X6MXP7"/>
<keyword evidence="2" id="KW-0472">Membrane</keyword>
<comment type="caution">
    <text evidence="3">The sequence shown here is derived from an EMBL/GenBank/DDBJ whole genome shotgun (WGS) entry which is preliminary data.</text>
</comment>
<feature type="transmembrane region" description="Helical" evidence="2">
    <location>
        <begin position="20"/>
        <end position="40"/>
    </location>
</feature>
<evidence type="ECO:0000256" key="1">
    <source>
        <dbReference type="SAM" id="MobiDB-lite"/>
    </source>
</evidence>
<dbReference type="EMBL" id="JAAXPJ010000015">
    <property type="protein sequence ID" value="NKZ15012.1"/>
    <property type="molecule type" value="Genomic_DNA"/>
</dbReference>
<evidence type="ECO:0000313" key="4">
    <source>
        <dbReference type="Proteomes" id="UP000518188"/>
    </source>
</evidence>
<protein>
    <submittedName>
        <fullName evidence="3">DUF2637 domain-containing protein</fullName>
    </submittedName>
</protein>
<keyword evidence="2" id="KW-1133">Transmembrane helix</keyword>
<dbReference type="Proteomes" id="UP000518188">
    <property type="component" value="Unassembled WGS sequence"/>
</dbReference>
<dbReference type="Pfam" id="PF10935">
    <property type="entry name" value="DUF2637"/>
    <property type="match status" value="1"/>
</dbReference>
<gene>
    <name evidence="3" type="ORF">HGA11_28980</name>
</gene>
<proteinExistence type="predicted"/>
<dbReference type="InterPro" id="IPR021235">
    <property type="entry name" value="DUF2637"/>
</dbReference>
<feature type="compositionally biased region" description="Low complexity" evidence="1">
    <location>
        <begin position="123"/>
        <end position="133"/>
    </location>
</feature>
<evidence type="ECO:0000313" key="3">
    <source>
        <dbReference type="EMBL" id="NKZ15012.1"/>
    </source>
</evidence>
<feature type="transmembrane region" description="Helical" evidence="2">
    <location>
        <begin position="52"/>
        <end position="76"/>
    </location>
</feature>
<reference evidence="3 4" key="1">
    <citation type="submission" date="2020-04" db="EMBL/GenBank/DDBJ databases">
        <title>MicrobeNet Type strains.</title>
        <authorList>
            <person name="Nicholson A.C."/>
        </authorList>
    </citation>
    <scope>NUCLEOTIDE SEQUENCE [LARGE SCALE GENOMIC DNA]</scope>
    <source>
        <strain evidence="3 4">ATCC 700731</strain>
    </source>
</reference>
<dbReference type="RefSeq" id="WP_049925598.1">
    <property type="nucleotide sequence ID" value="NZ_HG322954.1"/>
</dbReference>
<keyword evidence="2" id="KW-0812">Transmembrane</keyword>
<accession>A0A7X6MXP7</accession>
<name>A0A7X6MXP7_9MYCO</name>
<feature type="region of interest" description="Disordered" evidence="1">
    <location>
        <begin position="118"/>
        <end position="138"/>
    </location>
</feature>